<name>A0A6C0J920_9ZZZZ</name>
<organism evidence="2">
    <name type="scientific">viral metagenome</name>
    <dbReference type="NCBI Taxonomy" id="1070528"/>
    <lineage>
        <taxon>unclassified sequences</taxon>
        <taxon>metagenomes</taxon>
        <taxon>organismal metagenomes</taxon>
    </lineage>
</organism>
<protein>
    <recommendedName>
        <fullName evidence="1">Major capsid protein N-terminal domain-containing protein</fullName>
    </recommendedName>
</protein>
<dbReference type="Pfam" id="PF16903">
    <property type="entry name" value="Capsid_N"/>
    <property type="match status" value="1"/>
</dbReference>
<evidence type="ECO:0000313" key="2">
    <source>
        <dbReference type="EMBL" id="QHU01773.1"/>
    </source>
</evidence>
<feature type="domain" description="Major capsid protein N-terminal" evidence="1">
    <location>
        <begin position="24"/>
        <end position="206"/>
    </location>
</feature>
<evidence type="ECO:0000259" key="1">
    <source>
        <dbReference type="Pfam" id="PF16903"/>
    </source>
</evidence>
<reference evidence="2" key="1">
    <citation type="journal article" date="2020" name="Nature">
        <title>Giant virus diversity and host interactions through global metagenomics.</title>
        <authorList>
            <person name="Schulz F."/>
            <person name="Roux S."/>
            <person name="Paez-Espino D."/>
            <person name="Jungbluth S."/>
            <person name="Walsh D.A."/>
            <person name="Denef V.J."/>
            <person name="McMahon K.D."/>
            <person name="Konstantinidis K.T."/>
            <person name="Eloe-Fadrosh E.A."/>
            <person name="Kyrpides N.C."/>
            <person name="Woyke T."/>
        </authorList>
    </citation>
    <scope>NUCLEOTIDE SEQUENCE</scope>
    <source>
        <strain evidence="2">GVMAG-M-3300025874-2</strain>
    </source>
</reference>
<dbReference type="AlphaFoldDB" id="A0A6C0J920"/>
<dbReference type="InterPro" id="IPR031654">
    <property type="entry name" value="Capsid_N"/>
</dbReference>
<proteinExistence type="predicted"/>
<dbReference type="Gene3D" id="2.70.9.10">
    <property type="entry name" value="Adenovirus Type 2 Hexon, domain 4"/>
    <property type="match status" value="1"/>
</dbReference>
<dbReference type="SUPFAM" id="SSF49749">
    <property type="entry name" value="Group II dsDNA viruses VP"/>
    <property type="match status" value="1"/>
</dbReference>
<accession>A0A6C0J920</accession>
<dbReference type="InterPro" id="IPR016112">
    <property type="entry name" value="VP_dsDNA_II"/>
</dbReference>
<sequence length="418" mass="47510">MSSGANNILKNNENILFILNPSITHFKSVYRKHTKFLITYNEERPTSRVDFKDNDSITIDLNYNADLLCDISLKVSVNDPNNETDFVLKDDLPLFLVNDITLNMVGPNIELDKLDKDYINFNAMLNNPKSNNSTYNVYSDTLTCNNGNNFQNMSLCGGVINTITPATPIKNMTSIIPLPFAFSKSIGNALPLCALNTTHTKAQIIISKKNIDEDPFDSDSEVNNNFLIGLFKYSIISKYIFLSNQEKLRFKNSKQEYLYERVNVLNNGTSFTEKEHQDGKITINRLSSNHPIKQIYLYNQDTLNFNSLTYNVFVNNEQIFSEPFKHEFFSKVEILNKFKGSIYNGSDTSGNILINNNIALIDFSLKMSEGPSGCISPNSNSIHIQLNIDKVASFNIKIYVVCYYLLTISNENIAYMFD</sequence>
<dbReference type="EMBL" id="MN740349">
    <property type="protein sequence ID" value="QHU01773.1"/>
    <property type="molecule type" value="Genomic_DNA"/>
</dbReference>